<dbReference type="PANTHER" id="PTHR30011:SF16">
    <property type="entry name" value="C2H2 FINGER DOMAIN TRANSCRIPTION FACTOR (EUROFUNG)-RELATED"/>
    <property type="match status" value="1"/>
</dbReference>
<evidence type="ECO:0000313" key="7">
    <source>
        <dbReference type="Proteomes" id="UP000078003"/>
    </source>
</evidence>
<dbReference type="InterPro" id="IPR036661">
    <property type="entry name" value="Luciferase-like_sf"/>
</dbReference>
<keyword evidence="3" id="KW-0560">Oxidoreductase</keyword>
<evidence type="ECO:0000259" key="5">
    <source>
        <dbReference type="Pfam" id="PF00296"/>
    </source>
</evidence>
<keyword evidence="2" id="KW-0288">FMN</keyword>
<reference evidence="7" key="1">
    <citation type="submission" date="2016-05" db="EMBL/GenBank/DDBJ databases">
        <title>Draft genome of Corynebacterium afermentans subsp. afermentans LCDC 88199T.</title>
        <authorList>
            <person name="Bernier A.-M."/>
            <person name="Bernard K."/>
        </authorList>
    </citation>
    <scope>NUCLEOTIDE SEQUENCE [LARGE SCALE GENOMIC DNA]</scope>
    <source>
        <strain evidence="7">NML01-0328</strain>
    </source>
</reference>
<dbReference type="InterPro" id="IPR011251">
    <property type="entry name" value="Luciferase-like_dom"/>
</dbReference>
<evidence type="ECO:0000256" key="4">
    <source>
        <dbReference type="ARBA" id="ARBA00023033"/>
    </source>
</evidence>
<keyword evidence="1" id="KW-0285">Flavoprotein</keyword>
<dbReference type="EMBL" id="LXSF01000002">
    <property type="protein sequence ID" value="OAM17245.1"/>
    <property type="molecule type" value="Genomic_DNA"/>
</dbReference>
<organism evidence="6 7">
    <name type="scientific">Eikenella corrodens</name>
    <dbReference type="NCBI Taxonomy" id="539"/>
    <lineage>
        <taxon>Bacteria</taxon>
        <taxon>Pseudomonadati</taxon>
        <taxon>Pseudomonadota</taxon>
        <taxon>Betaproteobacteria</taxon>
        <taxon>Neisseriales</taxon>
        <taxon>Neisseriaceae</taxon>
        <taxon>Eikenella</taxon>
    </lineage>
</organism>
<sequence length="321" mass="35598">MTALKLPERLQNHRGFARTFQPGKLTLGLIAPFKGYPDSPAPEMDDFATVIKAADQSGIAALWVRDVPFYDPSFGDVAQIYDPSVTLGYLAALTQNVALGSAGYVSPLREPVLTAKEAASVEQISGGRFLLGLASGDRPTEYPAFASDFNNRAERYREAWQIIRRLTQEKFPAFNSEHYGRFSGNLDLVPKPAHGLPMLAIGRARQELEWIARESDAWIWYGIAPEKLGDIVNTLKELGDGETWKPFGVANFVELLEDPNAPAEFYNNIYLRGGAKSIVEFWQKQQADGVAHITVNLKPTRRGALETIQDFAENVMPHFAV</sequence>
<dbReference type="SUPFAM" id="SSF51679">
    <property type="entry name" value="Bacterial luciferase-like"/>
    <property type="match status" value="1"/>
</dbReference>
<evidence type="ECO:0000256" key="3">
    <source>
        <dbReference type="ARBA" id="ARBA00023002"/>
    </source>
</evidence>
<evidence type="ECO:0000313" key="6">
    <source>
        <dbReference type="EMBL" id="OAM17245.1"/>
    </source>
</evidence>
<dbReference type="PANTHER" id="PTHR30011">
    <property type="entry name" value="ALKANESULFONATE MONOOXYGENASE-RELATED"/>
    <property type="match status" value="1"/>
</dbReference>
<name>A0A1A9REB9_EIKCO</name>
<dbReference type="AlphaFoldDB" id="A0A1A9REB9"/>
<proteinExistence type="predicted"/>
<evidence type="ECO:0000256" key="1">
    <source>
        <dbReference type="ARBA" id="ARBA00022630"/>
    </source>
</evidence>
<protein>
    <submittedName>
        <fullName evidence="6">LLM class oxidoreductase</fullName>
    </submittedName>
</protein>
<accession>A0A1A9REB9</accession>
<evidence type="ECO:0000256" key="2">
    <source>
        <dbReference type="ARBA" id="ARBA00022643"/>
    </source>
</evidence>
<dbReference type="Proteomes" id="UP000078003">
    <property type="component" value="Unassembled WGS sequence"/>
</dbReference>
<comment type="caution">
    <text evidence="6">The sequence shown here is derived from an EMBL/GenBank/DDBJ whole genome shotgun (WGS) entry which is preliminary data.</text>
</comment>
<dbReference type="InterPro" id="IPR051260">
    <property type="entry name" value="Diverse_substr_monoxygenases"/>
</dbReference>
<gene>
    <name evidence="6" type="ORF">A7P85_02525</name>
</gene>
<dbReference type="Pfam" id="PF00296">
    <property type="entry name" value="Bac_luciferase"/>
    <property type="match status" value="1"/>
</dbReference>
<keyword evidence="4" id="KW-0503">Monooxygenase</keyword>
<dbReference type="GO" id="GO:0004497">
    <property type="term" value="F:monooxygenase activity"/>
    <property type="evidence" value="ECO:0007669"/>
    <property type="project" value="UniProtKB-KW"/>
</dbReference>
<dbReference type="GO" id="GO:0016705">
    <property type="term" value="F:oxidoreductase activity, acting on paired donors, with incorporation or reduction of molecular oxygen"/>
    <property type="evidence" value="ECO:0007669"/>
    <property type="project" value="InterPro"/>
</dbReference>
<dbReference type="Gene3D" id="3.20.20.30">
    <property type="entry name" value="Luciferase-like domain"/>
    <property type="match status" value="1"/>
</dbReference>
<dbReference type="InterPro" id="IPR020020">
    <property type="entry name" value="Luciferase-type_oxidoreductase"/>
</dbReference>
<dbReference type="RefSeq" id="WP_064104102.1">
    <property type="nucleotide sequence ID" value="NZ_LXSF01000002.1"/>
</dbReference>
<dbReference type="NCBIfam" id="TIGR03571">
    <property type="entry name" value="lucif_BA3436"/>
    <property type="match status" value="1"/>
</dbReference>
<feature type="domain" description="Luciferase-like" evidence="5">
    <location>
        <begin position="28"/>
        <end position="237"/>
    </location>
</feature>